<protein>
    <recommendedName>
        <fullName evidence="1">HTH cro/C1-type domain-containing protein</fullName>
    </recommendedName>
</protein>
<dbReference type="SUPFAM" id="SSF47413">
    <property type="entry name" value="lambda repressor-like DNA-binding domains"/>
    <property type="match status" value="1"/>
</dbReference>
<dbReference type="GO" id="GO:0003677">
    <property type="term" value="F:DNA binding"/>
    <property type="evidence" value="ECO:0007669"/>
    <property type="project" value="InterPro"/>
</dbReference>
<dbReference type="Gene3D" id="1.10.260.40">
    <property type="entry name" value="lambda repressor-like DNA-binding domains"/>
    <property type="match status" value="1"/>
</dbReference>
<feature type="domain" description="HTH cro/C1-type" evidence="1">
    <location>
        <begin position="19"/>
        <end position="73"/>
    </location>
</feature>
<evidence type="ECO:0000259" key="1">
    <source>
        <dbReference type="PROSITE" id="PS50943"/>
    </source>
</evidence>
<proteinExistence type="predicted"/>
<dbReference type="SMART" id="SM00530">
    <property type="entry name" value="HTH_XRE"/>
    <property type="match status" value="1"/>
</dbReference>
<sequence length="111" mass="12119">MGCEMAAEEKALEPWRVRLKAEIDARGISYTKLSKDIGGHDAYVSRTLQGKTEPSMNTVLMIMEAAGIDPAAIFMPKTPSEKAQKVLDAAAELDDEEAQLVVRLLDSTNPK</sequence>
<dbReference type="Proteomes" id="UP000244898">
    <property type="component" value="Unassembled WGS sequence"/>
</dbReference>
<keyword evidence="3" id="KW-1185">Reference proteome</keyword>
<dbReference type="InterPro" id="IPR001387">
    <property type="entry name" value="Cro/C1-type_HTH"/>
</dbReference>
<dbReference type="AlphaFoldDB" id="A0A2R8CEY4"/>
<dbReference type="Pfam" id="PF13443">
    <property type="entry name" value="HTH_26"/>
    <property type="match status" value="1"/>
</dbReference>
<organism evidence="2 3">
    <name type="scientific">Falsiruegeria mediterranea M17</name>
    <dbReference type="NCBI Taxonomy" id="1200281"/>
    <lineage>
        <taxon>Bacteria</taxon>
        <taxon>Pseudomonadati</taxon>
        <taxon>Pseudomonadota</taxon>
        <taxon>Alphaproteobacteria</taxon>
        <taxon>Rhodobacterales</taxon>
        <taxon>Roseobacteraceae</taxon>
        <taxon>Falsiruegeria</taxon>
    </lineage>
</organism>
<evidence type="ECO:0000313" key="2">
    <source>
        <dbReference type="EMBL" id="SPJ30975.1"/>
    </source>
</evidence>
<dbReference type="InterPro" id="IPR010982">
    <property type="entry name" value="Lambda_DNA-bd_dom_sf"/>
</dbReference>
<dbReference type="EMBL" id="ONZG01000015">
    <property type="protein sequence ID" value="SPJ30975.1"/>
    <property type="molecule type" value="Genomic_DNA"/>
</dbReference>
<dbReference type="CDD" id="cd00093">
    <property type="entry name" value="HTH_XRE"/>
    <property type="match status" value="1"/>
</dbReference>
<evidence type="ECO:0000313" key="3">
    <source>
        <dbReference type="Proteomes" id="UP000244898"/>
    </source>
</evidence>
<dbReference type="PROSITE" id="PS50943">
    <property type="entry name" value="HTH_CROC1"/>
    <property type="match status" value="1"/>
</dbReference>
<gene>
    <name evidence="2" type="ORF">TRM7615_04512</name>
</gene>
<accession>A0A2R8CEY4</accession>
<reference evidence="3" key="1">
    <citation type="submission" date="2018-03" db="EMBL/GenBank/DDBJ databases">
        <authorList>
            <person name="Rodrigo-Torres L."/>
            <person name="Arahal R. D."/>
            <person name="Lucena T."/>
        </authorList>
    </citation>
    <scope>NUCLEOTIDE SEQUENCE [LARGE SCALE GENOMIC DNA]</scope>
    <source>
        <strain evidence="3">CECT 7615</strain>
    </source>
</reference>
<name>A0A2R8CEY4_9RHOB</name>